<dbReference type="PANTHER" id="PTHR43301">
    <property type="entry name" value="ARABINAN ENDO-1,5-ALPHA-L-ARABINOSIDASE"/>
    <property type="match status" value="1"/>
</dbReference>
<gene>
    <name evidence="8" type="ORF">RU93_GL001937</name>
</gene>
<evidence type="ECO:0000256" key="1">
    <source>
        <dbReference type="ARBA" id="ARBA00004834"/>
    </source>
</evidence>
<dbReference type="InterPro" id="IPR050727">
    <property type="entry name" value="GH43_arabinanases"/>
</dbReference>
<feature type="site" description="Important for catalytic activity, responsible for pKa modulation of the active site Glu and correct orientation of both the proton donor and substrate" evidence="6">
    <location>
        <position position="132"/>
    </location>
</feature>
<reference evidence="8 9" key="1">
    <citation type="submission" date="2014-12" db="EMBL/GenBank/DDBJ databases">
        <title>Draft genome sequences of 29 type strains of Enterococci.</title>
        <authorList>
            <person name="Zhong Z."/>
            <person name="Sun Z."/>
            <person name="Liu W."/>
            <person name="Zhang W."/>
            <person name="Zhang H."/>
        </authorList>
    </citation>
    <scope>NUCLEOTIDE SEQUENCE [LARGE SCALE GENOMIC DNA]</scope>
    <source>
        <strain evidence="8 9">DSM 17690</strain>
    </source>
</reference>
<keyword evidence="4 7" id="KW-0326">Glycosidase</keyword>
<dbReference type="STRING" id="328396.RU93_GL001937"/>
<feature type="active site" description="Proton donor" evidence="5">
    <location>
        <position position="188"/>
    </location>
</feature>
<dbReference type="InterPro" id="IPR006710">
    <property type="entry name" value="Glyco_hydro_43"/>
</dbReference>
<accession>A0A1L8QTC8</accession>
<evidence type="ECO:0000256" key="6">
    <source>
        <dbReference type="PIRSR" id="PIRSR606710-2"/>
    </source>
</evidence>
<organism evidence="8 9">
    <name type="scientific">Enterococcus aquimarinus</name>
    <dbReference type="NCBI Taxonomy" id="328396"/>
    <lineage>
        <taxon>Bacteria</taxon>
        <taxon>Bacillati</taxon>
        <taxon>Bacillota</taxon>
        <taxon>Bacilli</taxon>
        <taxon>Lactobacillales</taxon>
        <taxon>Enterococcaceae</taxon>
        <taxon>Enterococcus</taxon>
    </lineage>
</organism>
<keyword evidence="9" id="KW-1185">Reference proteome</keyword>
<feature type="active site" description="Proton acceptor" evidence="5">
    <location>
        <position position="13"/>
    </location>
</feature>
<protein>
    <submittedName>
        <fullName evidence="8">Arabinan endo-1,5-alpha-L-arabinosidase</fullName>
    </submittedName>
</protein>
<comment type="similarity">
    <text evidence="2 7">Belongs to the glycosyl hydrolase 43 family.</text>
</comment>
<comment type="caution">
    <text evidence="8">The sequence shown here is derived from an EMBL/GenBank/DDBJ whole genome shotgun (WGS) entry which is preliminary data.</text>
</comment>
<evidence type="ECO:0000256" key="4">
    <source>
        <dbReference type="ARBA" id="ARBA00023295"/>
    </source>
</evidence>
<dbReference type="Pfam" id="PF04616">
    <property type="entry name" value="Glyco_hydro_43"/>
    <property type="match status" value="1"/>
</dbReference>
<dbReference type="Proteomes" id="UP000182149">
    <property type="component" value="Unassembled WGS sequence"/>
</dbReference>
<evidence type="ECO:0000256" key="3">
    <source>
        <dbReference type="ARBA" id="ARBA00022801"/>
    </source>
</evidence>
<evidence type="ECO:0000256" key="2">
    <source>
        <dbReference type="ARBA" id="ARBA00009865"/>
    </source>
</evidence>
<sequence length="402" mass="45693">MNKLINAKNGVHDPTIIQVEDKYYLVSTDTQQPLTQGVPIRSSNDLINWTFEKTALNGVPEGASIWSSAEGLWAPEIIYVNKEYRMYYSASTFGSTTSMIGLACSDHPLGEWHDRGEVIKTNAEIANHNAIDANICYDEEGHSWMVYGSFFGGIYLVQLDHETGKCLRENDYGKCLALRPQSVEGAIEGPYIIYNKKSNYYYLFVSFDSLNDSYNIRVARSRKIDGPYIDRNGRSMLDIQSDPTEIGTKLLGSYQWIDENPLYGPGHNSIFTDKKNQQEFIVHHIRRTPSTADFFMQIRSLFWLEDGWPVVGATEFDGSVQRIDDKSEQISGQWQIILFNNQSEVVKAKRMVIENGKLYDEICKEVSDLHRNMIFYETSQGETCLTGRTLNGAAIIGRKMSQ</sequence>
<dbReference type="EMBL" id="JXKD01000006">
    <property type="protein sequence ID" value="OJG10724.1"/>
    <property type="molecule type" value="Genomic_DNA"/>
</dbReference>
<dbReference type="AlphaFoldDB" id="A0A1L8QTC8"/>
<dbReference type="CDD" id="cd08998">
    <property type="entry name" value="GH43_Arb43a-like"/>
    <property type="match status" value="1"/>
</dbReference>
<evidence type="ECO:0000313" key="9">
    <source>
        <dbReference type="Proteomes" id="UP000182149"/>
    </source>
</evidence>
<keyword evidence="3 7" id="KW-0378">Hydrolase</keyword>
<evidence type="ECO:0000256" key="5">
    <source>
        <dbReference type="PIRSR" id="PIRSR606710-1"/>
    </source>
</evidence>
<evidence type="ECO:0000256" key="7">
    <source>
        <dbReference type="RuleBase" id="RU361187"/>
    </source>
</evidence>
<comment type="pathway">
    <text evidence="1">Glycan metabolism; L-arabinan degradation.</text>
</comment>
<dbReference type="GO" id="GO:0005975">
    <property type="term" value="P:carbohydrate metabolic process"/>
    <property type="evidence" value="ECO:0007669"/>
    <property type="project" value="InterPro"/>
</dbReference>
<dbReference type="RefSeq" id="WP_245785372.1">
    <property type="nucleotide sequence ID" value="NZ_JBHSHF010000021.1"/>
</dbReference>
<name>A0A1L8QTC8_9ENTE</name>
<dbReference type="GO" id="GO:0004553">
    <property type="term" value="F:hydrolase activity, hydrolyzing O-glycosyl compounds"/>
    <property type="evidence" value="ECO:0007669"/>
    <property type="project" value="InterPro"/>
</dbReference>
<dbReference type="PANTHER" id="PTHR43301:SF3">
    <property type="entry name" value="ARABINAN ENDO-1,5-ALPHA-L-ARABINOSIDASE A-RELATED"/>
    <property type="match status" value="1"/>
</dbReference>
<dbReference type="InterPro" id="IPR023296">
    <property type="entry name" value="Glyco_hydro_beta-prop_sf"/>
</dbReference>
<proteinExistence type="inferred from homology"/>
<evidence type="ECO:0000313" key="8">
    <source>
        <dbReference type="EMBL" id="OJG10724.1"/>
    </source>
</evidence>
<dbReference type="SUPFAM" id="SSF75005">
    <property type="entry name" value="Arabinanase/levansucrase/invertase"/>
    <property type="match status" value="1"/>
</dbReference>
<dbReference type="Gene3D" id="2.115.10.20">
    <property type="entry name" value="Glycosyl hydrolase domain, family 43"/>
    <property type="match status" value="1"/>
</dbReference>